<protein>
    <submittedName>
        <fullName evidence="2">Uncharacterized protein</fullName>
    </submittedName>
</protein>
<name>A0A3E3ECY6_9FIRM</name>
<reference evidence="1" key="2">
    <citation type="submission" date="2023-01" db="EMBL/GenBank/DDBJ databases">
        <title>Human gut microbiome strain richness.</title>
        <authorList>
            <person name="Chen-Liaw A."/>
        </authorList>
    </citation>
    <scope>NUCLEOTIDE SEQUENCE</scope>
    <source>
        <strain evidence="1">1001217st2_G6_1001217B_191108</strain>
    </source>
</reference>
<accession>A0A3E3ECY6</accession>
<evidence type="ECO:0000313" key="3">
    <source>
        <dbReference type="Proteomes" id="UP000261032"/>
    </source>
</evidence>
<evidence type="ECO:0000313" key="2">
    <source>
        <dbReference type="EMBL" id="RGD85000.1"/>
    </source>
</evidence>
<organism evidence="2 3">
    <name type="scientific">Thomasclavelia ramosa</name>
    <dbReference type="NCBI Taxonomy" id="1547"/>
    <lineage>
        <taxon>Bacteria</taxon>
        <taxon>Bacillati</taxon>
        <taxon>Bacillota</taxon>
        <taxon>Erysipelotrichia</taxon>
        <taxon>Erysipelotrichales</taxon>
        <taxon>Coprobacillaceae</taxon>
        <taxon>Thomasclavelia</taxon>
    </lineage>
</organism>
<proteinExistence type="predicted"/>
<comment type="caution">
    <text evidence="2">The sequence shown here is derived from an EMBL/GenBank/DDBJ whole genome shotgun (WGS) entry which is preliminary data.</text>
</comment>
<dbReference type="EMBL" id="JAQLKE010000008">
    <property type="protein sequence ID" value="MDB7083440.1"/>
    <property type="molecule type" value="Genomic_DNA"/>
</dbReference>
<dbReference type="AlphaFoldDB" id="A0A3E3ECY6"/>
<dbReference type="Proteomes" id="UP000261032">
    <property type="component" value="Unassembled WGS sequence"/>
</dbReference>
<gene>
    <name evidence="2" type="ORF">DXB93_09410</name>
    <name evidence="1" type="ORF">PM738_06490</name>
</gene>
<reference evidence="2 3" key="1">
    <citation type="submission" date="2018-08" db="EMBL/GenBank/DDBJ databases">
        <title>A genome reference for cultivated species of the human gut microbiota.</title>
        <authorList>
            <person name="Zou Y."/>
            <person name="Xue W."/>
            <person name="Luo G."/>
        </authorList>
    </citation>
    <scope>NUCLEOTIDE SEQUENCE [LARGE SCALE GENOMIC DNA]</scope>
    <source>
        <strain evidence="2 3">OM06-4</strain>
    </source>
</reference>
<dbReference type="EMBL" id="QUSL01000013">
    <property type="protein sequence ID" value="RGD85000.1"/>
    <property type="molecule type" value="Genomic_DNA"/>
</dbReference>
<dbReference type="GeneID" id="64194861"/>
<dbReference type="Proteomes" id="UP001211987">
    <property type="component" value="Unassembled WGS sequence"/>
</dbReference>
<evidence type="ECO:0000313" key="1">
    <source>
        <dbReference type="EMBL" id="MDB7083440.1"/>
    </source>
</evidence>
<sequence>MSEKDIQLLVMCLKEYIKNIDGERFKQLFLGYAEYMARNYGQDCLIDEYDLMMEQVEKFVDEQHLDINLLPPYKRDVFYRFIKNHYSKQDILSLYYFNDEIGALECFIDMIDSKYQ</sequence>
<dbReference type="RefSeq" id="WP_003535988.1">
    <property type="nucleotide sequence ID" value="NZ_AP031443.1"/>
</dbReference>